<keyword evidence="3" id="KW-0238">DNA-binding</keyword>
<evidence type="ECO:0000256" key="2">
    <source>
        <dbReference type="ARBA" id="ARBA00022747"/>
    </source>
</evidence>
<name>A0A1B1U3S4_9HELI</name>
<feature type="domain" description="Type I restriction modification DNA specificity" evidence="5">
    <location>
        <begin position="17"/>
        <end position="174"/>
    </location>
</feature>
<proteinExistence type="inferred from homology"/>
<dbReference type="GO" id="GO:0009307">
    <property type="term" value="P:DNA restriction-modification system"/>
    <property type="evidence" value="ECO:0007669"/>
    <property type="project" value="UniProtKB-KW"/>
</dbReference>
<dbReference type="CDD" id="cd17266">
    <property type="entry name" value="RMtype1_S_Sau1132ORF3780P-TRD2-CR2_like"/>
    <property type="match status" value="1"/>
</dbReference>
<dbReference type="SUPFAM" id="SSF116734">
    <property type="entry name" value="DNA methylase specificity domain"/>
    <property type="match status" value="2"/>
</dbReference>
<dbReference type="AlphaFoldDB" id="A0A1B1U3S4"/>
<dbReference type="Gene3D" id="1.10.287.1120">
    <property type="entry name" value="Bipartite methylase S protein"/>
    <property type="match status" value="1"/>
</dbReference>
<evidence type="ECO:0000256" key="4">
    <source>
        <dbReference type="SAM" id="Coils"/>
    </source>
</evidence>
<sequence>MTTIPKGYKRTEIGILPENWEVVRLGEVTECLDHKRIPLNESQRARCEKIFPYYGASGMIDYVDDYIFDEKLVLLGEDGANIIDRSTRLAFCVEGKIWVNNHAHVLRPKGINQYFLAEILEILKYDKYNTGTAQPKLKQEIVSRIQIPLPPLAEQEKIAEILSTWDTQIQNLQSLITEKKNLKKGLYQALLSAKIRLAGFNEAWEVVQLGEVAKIYQPQTIKQTNFSKEGFLVYGANGVIGKYHSFNHEKEQIAIACRGNTCGSVHFTKPYSWITGNAMVINLDNSKQLNKFYAYQKLAMDNFDYLITGSGQPQITSDIKNHKIPLPPLAEQEKIAEILSEADREILFLEQKLESLKSQKKGLMQKLLSGKVRSEV</sequence>
<dbReference type="KEGG" id="het:BBW65_00635"/>
<evidence type="ECO:0000256" key="3">
    <source>
        <dbReference type="ARBA" id="ARBA00023125"/>
    </source>
</evidence>
<dbReference type="STRING" id="222136.BBW65_00635"/>
<dbReference type="PANTHER" id="PTHR30408">
    <property type="entry name" value="TYPE-1 RESTRICTION ENZYME ECOKI SPECIFICITY PROTEIN"/>
    <property type="match status" value="1"/>
</dbReference>
<dbReference type="Proteomes" id="UP000092884">
    <property type="component" value="Chromosome"/>
</dbReference>
<dbReference type="RefSeq" id="WP_066338381.1">
    <property type="nucleotide sequence ID" value="NZ_CP016503.1"/>
</dbReference>
<dbReference type="REBASE" id="155746">
    <property type="entry name" value="S.Hsp6242ORF645P"/>
</dbReference>
<protein>
    <recommendedName>
        <fullName evidence="5">Type I restriction modification DNA specificity domain-containing protein</fullName>
    </recommendedName>
</protein>
<dbReference type="InterPro" id="IPR044946">
    <property type="entry name" value="Restrct_endonuc_typeI_TRD_sf"/>
</dbReference>
<accession>A0A1B1U3S4</accession>
<gene>
    <name evidence="6" type="ORF">BBW65_00635</name>
</gene>
<dbReference type="Pfam" id="PF01420">
    <property type="entry name" value="Methylase_S"/>
    <property type="match status" value="2"/>
</dbReference>
<dbReference type="Gene3D" id="3.90.220.20">
    <property type="entry name" value="DNA methylase specificity domains"/>
    <property type="match status" value="2"/>
</dbReference>
<keyword evidence="2" id="KW-0680">Restriction system</keyword>
<dbReference type="GO" id="GO:0003677">
    <property type="term" value="F:DNA binding"/>
    <property type="evidence" value="ECO:0007669"/>
    <property type="project" value="UniProtKB-KW"/>
</dbReference>
<feature type="coiled-coil region" evidence="4">
    <location>
        <begin position="339"/>
        <end position="366"/>
    </location>
</feature>
<dbReference type="PANTHER" id="PTHR30408:SF12">
    <property type="entry name" value="TYPE I RESTRICTION ENZYME MJAVIII SPECIFICITY SUBUNIT"/>
    <property type="match status" value="1"/>
</dbReference>
<dbReference type="InterPro" id="IPR052021">
    <property type="entry name" value="Type-I_RS_S_subunit"/>
</dbReference>
<evidence type="ECO:0000259" key="5">
    <source>
        <dbReference type="Pfam" id="PF01420"/>
    </source>
</evidence>
<feature type="domain" description="Type I restriction modification DNA specificity" evidence="5">
    <location>
        <begin position="201"/>
        <end position="357"/>
    </location>
</feature>
<evidence type="ECO:0000313" key="6">
    <source>
        <dbReference type="EMBL" id="ANV97413.1"/>
    </source>
</evidence>
<evidence type="ECO:0000313" key="7">
    <source>
        <dbReference type="Proteomes" id="UP000092884"/>
    </source>
</evidence>
<dbReference type="InterPro" id="IPR000055">
    <property type="entry name" value="Restrct_endonuc_typeI_TRD"/>
</dbReference>
<dbReference type="CDD" id="cd17262">
    <property type="entry name" value="RMtype1_S_Aco12261I-TRD2-CR2"/>
    <property type="match status" value="1"/>
</dbReference>
<reference evidence="7" key="1">
    <citation type="submission" date="2016-07" db="EMBL/GenBank/DDBJ databases">
        <authorList>
            <person name="Florea S."/>
            <person name="Webb J.S."/>
            <person name="Jaromczyk J."/>
            <person name="Schardl C.L."/>
        </authorList>
    </citation>
    <scope>NUCLEOTIDE SEQUENCE [LARGE SCALE GENOMIC DNA]</scope>
    <source>
        <strain evidence="7">MIT 01-6242</strain>
    </source>
</reference>
<comment type="similarity">
    <text evidence="1">Belongs to the type-I restriction system S methylase family.</text>
</comment>
<evidence type="ECO:0000256" key="1">
    <source>
        <dbReference type="ARBA" id="ARBA00010923"/>
    </source>
</evidence>
<keyword evidence="4" id="KW-0175">Coiled coil</keyword>
<keyword evidence="7" id="KW-1185">Reference proteome</keyword>
<organism evidence="6 7">
    <name type="scientific">Helicobacter enhydrae</name>
    <dbReference type="NCBI Taxonomy" id="222136"/>
    <lineage>
        <taxon>Bacteria</taxon>
        <taxon>Pseudomonadati</taxon>
        <taxon>Campylobacterota</taxon>
        <taxon>Epsilonproteobacteria</taxon>
        <taxon>Campylobacterales</taxon>
        <taxon>Helicobacteraceae</taxon>
        <taxon>Helicobacter</taxon>
    </lineage>
</organism>
<dbReference type="EMBL" id="CP016503">
    <property type="protein sequence ID" value="ANV97413.1"/>
    <property type="molecule type" value="Genomic_DNA"/>
</dbReference>